<reference evidence="1" key="1">
    <citation type="submission" date="2023-10" db="EMBL/GenBank/DDBJ databases">
        <title>Characterization and whole genome sequencing of a novel strain of Bergeyella porcorum QD2021 isolated from pig.</title>
        <authorList>
            <person name="Liu G."/>
            <person name="Chen C."/>
            <person name="Han X."/>
        </authorList>
    </citation>
    <scope>NUCLEOTIDE SEQUENCE</scope>
    <source>
        <strain evidence="1">QD2021</strain>
        <plasmid evidence="1">pQD2021</plasmid>
    </source>
</reference>
<dbReference type="KEGG" id="bpor:BPO_p0126"/>
<evidence type="ECO:0000313" key="1">
    <source>
        <dbReference type="EMBL" id="WOC53209.1"/>
    </source>
</evidence>
<protein>
    <submittedName>
        <fullName evidence="1">Uncharacterized protein</fullName>
    </submittedName>
</protein>
<accession>A0AAU0F4P9</accession>
<dbReference type="EMBL" id="CP136427">
    <property type="protein sequence ID" value="WOC53209.1"/>
    <property type="molecule type" value="Genomic_DNA"/>
</dbReference>
<keyword evidence="2" id="KW-1185">Reference proteome</keyword>
<name>A0AAU0F4P9_9FLAO</name>
<geneLocation type="plasmid" evidence="1 2">
    <name>pQD2021</name>
</geneLocation>
<proteinExistence type="predicted"/>
<keyword evidence="1" id="KW-0614">Plasmid</keyword>
<sequence>MYNSKSLDKHSLGQRASALILFLLAQKDNDILIIDHQRMIWIIRQFMMK</sequence>
<evidence type="ECO:0000313" key="2">
    <source>
        <dbReference type="Proteomes" id="UP001432059"/>
    </source>
</evidence>
<dbReference type="Proteomes" id="UP001432059">
    <property type="component" value="Plasmid pQD2021"/>
</dbReference>
<dbReference type="AlphaFoldDB" id="A0AAU0F4P9"/>
<organism evidence="1 2">
    <name type="scientific">Bergeyella porcorum</name>
    <dbReference type="NCBI Taxonomy" id="1735111"/>
    <lineage>
        <taxon>Bacteria</taxon>
        <taxon>Pseudomonadati</taxon>
        <taxon>Bacteroidota</taxon>
        <taxon>Flavobacteriia</taxon>
        <taxon>Flavobacteriales</taxon>
        <taxon>Weeksellaceae</taxon>
        <taxon>Bergeyella</taxon>
    </lineage>
</organism>
<gene>
    <name evidence="1" type="ORF">BPO_p0126</name>
</gene>